<evidence type="ECO:0000259" key="1">
    <source>
        <dbReference type="Pfam" id="PF13966"/>
    </source>
</evidence>
<feature type="domain" description="Reverse transcriptase zinc-binding" evidence="1">
    <location>
        <begin position="152"/>
        <end position="248"/>
    </location>
</feature>
<proteinExistence type="predicted"/>
<dbReference type="EMBL" id="JAIQCV010000011">
    <property type="protein sequence ID" value="KAH1047759.1"/>
    <property type="molecule type" value="Genomic_DNA"/>
</dbReference>
<organism evidence="2 3">
    <name type="scientific">Gossypium stocksii</name>
    <dbReference type="NCBI Taxonomy" id="47602"/>
    <lineage>
        <taxon>Eukaryota</taxon>
        <taxon>Viridiplantae</taxon>
        <taxon>Streptophyta</taxon>
        <taxon>Embryophyta</taxon>
        <taxon>Tracheophyta</taxon>
        <taxon>Spermatophyta</taxon>
        <taxon>Magnoliopsida</taxon>
        <taxon>eudicotyledons</taxon>
        <taxon>Gunneridae</taxon>
        <taxon>Pentapetalae</taxon>
        <taxon>rosids</taxon>
        <taxon>malvids</taxon>
        <taxon>Malvales</taxon>
        <taxon>Malvaceae</taxon>
        <taxon>Malvoideae</taxon>
        <taxon>Gossypium</taxon>
    </lineage>
</organism>
<comment type="caution">
    <text evidence="2">The sequence shown here is derived from an EMBL/GenBank/DDBJ whole genome shotgun (WGS) entry which is preliminary data.</text>
</comment>
<sequence length="319" mass="36805">MRCVCAVSYTVSINGDTSDWFSPSRGLRQRDPYSPYLFLICVEGFSTLLHEVKQKDLIRGAPIGRKGSRLIIYFFVNDYILFGDASCEGANTVRNIILEYEQLTDVESNTWNEEVIYRLVDGDQAKRIFNIPLASSKSHDMLVWRHEATGEYSMKSGYRVLVTEKLQNTDYNLSIADKYKDFFKLLWALHLPTKVKIHMWRLFNNYVPHFSNLIKQRLYVGEACPVCKEAPEDSDHLMWSSGVLQQLWASLNITIAPAGITSNCKDRLIRLKKWWTRIGLLGFNTSKKSLLSFEDGEGSEESPWLVFKAISFFQFGYKE</sequence>
<name>A0A9D3UP19_9ROSI</name>
<accession>A0A9D3UP19</accession>
<protein>
    <recommendedName>
        <fullName evidence="1">Reverse transcriptase zinc-binding domain-containing protein</fullName>
    </recommendedName>
</protein>
<dbReference type="AlphaFoldDB" id="A0A9D3UP19"/>
<reference evidence="2 3" key="1">
    <citation type="journal article" date="2021" name="Plant Biotechnol. J.">
        <title>Multi-omics assisted identification of the key and species-specific regulatory components of drought-tolerant mechanisms in Gossypium stocksii.</title>
        <authorList>
            <person name="Yu D."/>
            <person name="Ke L."/>
            <person name="Zhang D."/>
            <person name="Wu Y."/>
            <person name="Sun Y."/>
            <person name="Mei J."/>
            <person name="Sun J."/>
            <person name="Sun Y."/>
        </authorList>
    </citation>
    <scope>NUCLEOTIDE SEQUENCE [LARGE SCALE GENOMIC DNA]</scope>
    <source>
        <strain evidence="3">cv. E1</strain>
        <tissue evidence="2">Leaf</tissue>
    </source>
</reference>
<dbReference type="OrthoDB" id="418748at2759"/>
<dbReference type="InterPro" id="IPR026960">
    <property type="entry name" value="RVT-Znf"/>
</dbReference>
<dbReference type="Pfam" id="PF13966">
    <property type="entry name" value="zf-RVT"/>
    <property type="match status" value="1"/>
</dbReference>
<gene>
    <name evidence="2" type="ORF">J1N35_038543</name>
</gene>
<keyword evidence="3" id="KW-1185">Reference proteome</keyword>
<dbReference type="Proteomes" id="UP000828251">
    <property type="component" value="Unassembled WGS sequence"/>
</dbReference>
<evidence type="ECO:0000313" key="3">
    <source>
        <dbReference type="Proteomes" id="UP000828251"/>
    </source>
</evidence>
<evidence type="ECO:0000313" key="2">
    <source>
        <dbReference type="EMBL" id="KAH1047759.1"/>
    </source>
</evidence>